<evidence type="ECO:0000313" key="2">
    <source>
        <dbReference type="Proteomes" id="UP000287651"/>
    </source>
</evidence>
<dbReference type="AlphaFoldDB" id="A0A427AA78"/>
<dbReference type="Proteomes" id="UP000287651">
    <property type="component" value="Unassembled WGS sequence"/>
</dbReference>
<dbReference type="EMBL" id="AMZH03003186">
    <property type="protein sequence ID" value="RRT73130.1"/>
    <property type="molecule type" value="Genomic_DNA"/>
</dbReference>
<dbReference type="PANTHER" id="PTHR46773:SF5">
    <property type="entry name" value="OS04G0487100 PROTEIN"/>
    <property type="match status" value="1"/>
</dbReference>
<dbReference type="PANTHER" id="PTHR46773">
    <property type="match status" value="1"/>
</dbReference>
<evidence type="ECO:0000313" key="1">
    <source>
        <dbReference type="EMBL" id="RRT73130.1"/>
    </source>
</evidence>
<protein>
    <submittedName>
        <fullName evidence="1">Uncharacterized protein</fullName>
    </submittedName>
</protein>
<gene>
    <name evidence="1" type="ORF">B296_00033716</name>
</gene>
<organism evidence="1 2">
    <name type="scientific">Ensete ventricosum</name>
    <name type="common">Abyssinian banana</name>
    <name type="synonym">Musa ensete</name>
    <dbReference type="NCBI Taxonomy" id="4639"/>
    <lineage>
        <taxon>Eukaryota</taxon>
        <taxon>Viridiplantae</taxon>
        <taxon>Streptophyta</taxon>
        <taxon>Embryophyta</taxon>
        <taxon>Tracheophyta</taxon>
        <taxon>Spermatophyta</taxon>
        <taxon>Magnoliopsida</taxon>
        <taxon>Liliopsida</taxon>
        <taxon>Zingiberales</taxon>
        <taxon>Musaceae</taxon>
        <taxon>Ensete</taxon>
    </lineage>
</organism>
<proteinExistence type="predicted"/>
<accession>A0A427AA78</accession>
<comment type="caution">
    <text evidence="1">The sequence shown here is derived from an EMBL/GenBank/DDBJ whole genome shotgun (WGS) entry which is preliminary data.</text>
</comment>
<sequence>MARFGTGRHTPGKYVFLLSCVILLALVLLADFLWASSSSSRSSPYRLLRPPSSSSSSFHYWSPYLDLSMALSAPNAKQVSSMPISSRWFLEDLVLMQCGLFSSSDLYSICIFYFVASLLCGTLHRQGQSGYDLVVSDSQSEGNSKGIKLSVKVLNATFADIPAPQLEWEEMPEAPVSRLDGAAIQIKDLFYVFAGYGTIDYVRILKILMPFFCFSRLFTSLTF</sequence>
<reference evidence="1 2" key="1">
    <citation type="journal article" date="2014" name="Agronomy (Basel)">
        <title>A Draft Genome Sequence for Ensete ventricosum, the Drought-Tolerant Tree Against Hunger.</title>
        <authorList>
            <person name="Harrison J."/>
            <person name="Moore K.A."/>
            <person name="Paszkiewicz K."/>
            <person name="Jones T."/>
            <person name="Grant M."/>
            <person name="Ambacheew D."/>
            <person name="Muzemil S."/>
            <person name="Studholme D.J."/>
        </authorList>
    </citation>
    <scope>NUCLEOTIDE SEQUENCE [LARGE SCALE GENOMIC DNA]</scope>
</reference>
<dbReference type="InterPro" id="IPR053256">
    <property type="entry name" value="Kelch_repeat-containing"/>
</dbReference>
<name>A0A427AA78_ENSVE</name>